<evidence type="ECO:0000313" key="5">
    <source>
        <dbReference type="Proteomes" id="UP000095705"/>
    </source>
</evidence>
<dbReference type="PROSITE" id="PS51257">
    <property type="entry name" value="PROKAR_LIPOPROTEIN"/>
    <property type="match status" value="1"/>
</dbReference>
<evidence type="ECO:0000256" key="2">
    <source>
        <dbReference type="SAM" id="MobiDB-lite"/>
    </source>
</evidence>
<gene>
    <name evidence="4" type="ORF">BGK67_34115</name>
</gene>
<feature type="region of interest" description="Disordered" evidence="2">
    <location>
        <begin position="30"/>
        <end position="53"/>
    </location>
</feature>
<feature type="compositionally biased region" description="Low complexity" evidence="2">
    <location>
        <begin position="31"/>
        <end position="53"/>
    </location>
</feature>
<dbReference type="AlphaFoldDB" id="A0A1E5P0J8"/>
<organism evidence="4 5">
    <name type="scientific">Streptomyces subrutilus</name>
    <dbReference type="NCBI Taxonomy" id="36818"/>
    <lineage>
        <taxon>Bacteria</taxon>
        <taxon>Bacillati</taxon>
        <taxon>Actinomycetota</taxon>
        <taxon>Actinomycetes</taxon>
        <taxon>Kitasatosporales</taxon>
        <taxon>Streptomycetaceae</taxon>
        <taxon>Streptomyces</taxon>
    </lineage>
</organism>
<accession>A0A1E5P0J8</accession>
<keyword evidence="5" id="KW-1185">Reference proteome</keyword>
<dbReference type="Proteomes" id="UP000095705">
    <property type="component" value="Unassembled WGS sequence"/>
</dbReference>
<evidence type="ECO:0000313" key="4">
    <source>
        <dbReference type="EMBL" id="OEJ22554.1"/>
    </source>
</evidence>
<reference evidence="4 5" key="1">
    <citation type="submission" date="2016-08" db="EMBL/GenBank/DDBJ databases">
        <title>The complete genome of Streptomyces subrutilus 10-1-1.</title>
        <authorList>
            <person name="Chen X."/>
        </authorList>
    </citation>
    <scope>NUCLEOTIDE SEQUENCE [LARGE SCALE GENOMIC DNA]</scope>
    <source>
        <strain evidence="4 5">10-1-1</strain>
    </source>
</reference>
<dbReference type="OrthoDB" id="166023at2"/>
<evidence type="ECO:0000256" key="1">
    <source>
        <dbReference type="ARBA" id="ARBA00022729"/>
    </source>
</evidence>
<feature type="domain" description="DUF4352" evidence="3">
    <location>
        <begin position="72"/>
        <end position="177"/>
    </location>
</feature>
<name>A0A1E5P0J8_9ACTN</name>
<dbReference type="Pfam" id="PF11611">
    <property type="entry name" value="DUF4352"/>
    <property type="match status" value="1"/>
</dbReference>
<keyword evidence="1" id="KW-0732">Signal</keyword>
<dbReference type="InterPro" id="IPR029050">
    <property type="entry name" value="Immunoprotect_excell_Ig-like"/>
</dbReference>
<evidence type="ECO:0000259" key="3">
    <source>
        <dbReference type="Pfam" id="PF11611"/>
    </source>
</evidence>
<comment type="caution">
    <text evidence="4">The sequence shown here is derived from an EMBL/GenBank/DDBJ whole genome shotgun (WGS) entry which is preliminary data.</text>
</comment>
<dbReference type="EMBL" id="MEHK01000002">
    <property type="protein sequence ID" value="OEJ22554.1"/>
    <property type="molecule type" value="Genomic_DNA"/>
</dbReference>
<proteinExistence type="predicted"/>
<protein>
    <recommendedName>
        <fullName evidence="3">DUF4352 domain-containing protein</fullName>
    </recommendedName>
</protein>
<sequence>MRTHHTAAILATAATLALTACGPADIKTKPDAATPTSATAADAPAASSSAPAAQTATIGSTLTLKGTGDGEQIAVTVKKWVDPAVSKNEYVKPTDGSRYVAAQLELVNTGTAPYDDSPSNGAKVADAEGQQFNSTLTMGITAGPELPSGVKIAPGGKALGYIVFEVPKDSKVALLHFGLNSGFAEQTGQWTIQ</sequence>
<dbReference type="InterPro" id="IPR029051">
    <property type="entry name" value="DUF4352"/>
</dbReference>
<dbReference type="STRING" id="36818.BGK67_34115"/>
<dbReference type="Gene3D" id="2.60.40.1240">
    <property type="match status" value="1"/>
</dbReference>
<dbReference type="RefSeq" id="WP_069924601.1">
    <property type="nucleotide sequence ID" value="NZ_MEHK01000002.1"/>
</dbReference>